<dbReference type="InterPro" id="IPR010809">
    <property type="entry name" value="FliD_C"/>
</dbReference>
<sequence>MAVISSPTYDPQTTATNLANAYVAPTKANLDARNAQATATVSALTTLGSALSAFQSSIQSLVTGTASVSAAAATSSNTAIATGTASANAVAGTYSFYVEQLATAGQVSYNVNDSAATNAGSLKVMLADGSNFQVDLANADSNMDGKLSAKEIAAAINVAATNNSRVTASTMTVNGQTKLVMTSTQTGADNAVASIDVSGLADAGLQSDLSTQKVESVAKDAIVWMGDQNTGTKVTQASNTFTTIDNVKFTVKQAQTAGATPVQLTIGPDNSATTANVQAFVDAYNKLLGVFKTVTAAGDHTPTSPTDSTPRSSDAALHGDSGVAALQAALNSALRAVTGGKSLISFGITAARDGSLSLDAARLQKTVAADPGKIDTLFGRAGLAADAGVLGKMNKLVTTWTNSATGLIGSRKTAAGKVQDDVAKRQIALQNQFDNSYKRYLAQFSALQQLQASMTSTSNMFTAMFSPSSNN</sequence>
<evidence type="ECO:0000256" key="6">
    <source>
        <dbReference type="SAM" id="MobiDB-lite"/>
    </source>
</evidence>
<dbReference type="PROSITE" id="PS00018">
    <property type="entry name" value="EF_HAND_1"/>
    <property type="match status" value="1"/>
</dbReference>
<dbReference type="InterPro" id="IPR003481">
    <property type="entry name" value="FliD_N"/>
</dbReference>
<feature type="domain" description="Flagellar hook-associated protein 2 C-terminal" evidence="8">
    <location>
        <begin position="231"/>
        <end position="455"/>
    </location>
</feature>
<evidence type="ECO:0000256" key="5">
    <source>
        <dbReference type="RuleBase" id="RU362066"/>
    </source>
</evidence>
<dbReference type="RefSeq" id="WP_161100240.1">
    <property type="nucleotide sequence ID" value="NZ_WWCW01000235.1"/>
</dbReference>
<proteinExistence type="inferred from homology"/>
<keyword evidence="9" id="KW-0969">Cilium</keyword>
<dbReference type="InterPro" id="IPR018247">
    <property type="entry name" value="EF_Hand_1_Ca_BS"/>
</dbReference>
<evidence type="ECO:0000259" key="8">
    <source>
        <dbReference type="Pfam" id="PF07195"/>
    </source>
</evidence>
<evidence type="ECO:0000256" key="2">
    <source>
        <dbReference type="ARBA" id="ARBA00011255"/>
    </source>
</evidence>
<keyword evidence="4 5" id="KW-0975">Bacterial flagellum</keyword>
<dbReference type="GO" id="GO:0009421">
    <property type="term" value="C:bacterial-type flagellum filament cap"/>
    <property type="evidence" value="ECO:0007669"/>
    <property type="project" value="InterPro"/>
</dbReference>
<dbReference type="GO" id="GO:0009424">
    <property type="term" value="C:bacterial-type flagellum hook"/>
    <property type="evidence" value="ECO:0007669"/>
    <property type="project" value="UniProtKB-UniRule"/>
</dbReference>
<keyword evidence="9" id="KW-0966">Cell projection</keyword>
<evidence type="ECO:0000313" key="9">
    <source>
        <dbReference type="EMBL" id="MYM91635.1"/>
    </source>
</evidence>
<dbReference type="PANTHER" id="PTHR30288:SF0">
    <property type="entry name" value="FLAGELLAR HOOK-ASSOCIATED PROTEIN 2"/>
    <property type="match status" value="1"/>
</dbReference>
<evidence type="ECO:0000256" key="1">
    <source>
        <dbReference type="ARBA" id="ARBA00009764"/>
    </source>
</evidence>
<comment type="similarity">
    <text evidence="1 5">Belongs to the FliD family.</text>
</comment>
<evidence type="ECO:0000259" key="7">
    <source>
        <dbReference type="Pfam" id="PF02465"/>
    </source>
</evidence>
<dbReference type="GO" id="GO:0005576">
    <property type="term" value="C:extracellular region"/>
    <property type="evidence" value="ECO:0007669"/>
    <property type="project" value="UniProtKB-SubCell"/>
</dbReference>
<comment type="caution">
    <text evidence="9">The sequence shown here is derived from an EMBL/GenBank/DDBJ whole genome shotgun (WGS) entry which is preliminary data.</text>
</comment>
<keyword evidence="5" id="KW-0964">Secreted</keyword>
<dbReference type="AlphaFoldDB" id="A0A845GE03"/>
<feature type="compositionally biased region" description="Low complexity" evidence="6">
    <location>
        <begin position="299"/>
        <end position="314"/>
    </location>
</feature>
<dbReference type="EMBL" id="WWCW01000235">
    <property type="protein sequence ID" value="MYM91635.1"/>
    <property type="molecule type" value="Genomic_DNA"/>
</dbReference>
<keyword evidence="9" id="KW-0282">Flagellum</keyword>
<organism evidence="9 10">
    <name type="scientific">Duganella vulcania</name>
    <dbReference type="NCBI Taxonomy" id="2692166"/>
    <lineage>
        <taxon>Bacteria</taxon>
        <taxon>Pseudomonadati</taxon>
        <taxon>Pseudomonadota</taxon>
        <taxon>Betaproteobacteria</taxon>
        <taxon>Burkholderiales</taxon>
        <taxon>Oxalobacteraceae</taxon>
        <taxon>Telluria group</taxon>
        <taxon>Duganella</taxon>
    </lineage>
</organism>
<feature type="region of interest" description="Disordered" evidence="6">
    <location>
        <begin position="298"/>
        <end position="317"/>
    </location>
</feature>
<feature type="domain" description="Flagellar hook-associated protein 2 N-terminal" evidence="7">
    <location>
        <begin position="9"/>
        <end position="104"/>
    </location>
</feature>
<evidence type="ECO:0000256" key="4">
    <source>
        <dbReference type="ARBA" id="ARBA00023143"/>
    </source>
</evidence>
<dbReference type="Pfam" id="PF07195">
    <property type="entry name" value="FliD_C"/>
    <property type="match status" value="1"/>
</dbReference>
<keyword evidence="3" id="KW-0175">Coiled coil</keyword>
<comment type="function">
    <text evidence="5">Required for morphogenesis and for the elongation of the flagellar filament by facilitating polymerization of the flagellin monomers at the tip of growing filament. Forms a capping structure, which prevents flagellin subunits (transported through the central channel of the flagellum) from leaking out without polymerization at the distal end.</text>
</comment>
<name>A0A845GE03_9BURK</name>
<accession>A0A845GE03</accession>
<dbReference type="PANTHER" id="PTHR30288">
    <property type="entry name" value="FLAGELLAR CAP/ASSEMBLY PROTEIN FLID"/>
    <property type="match status" value="1"/>
</dbReference>
<reference evidence="9 10" key="1">
    <citation type="submission" date="2020-01" db="EMBL/GenBank/DDBJ databases">
        <title>Novel species isolated from a subtropical stream in China.</title>
        <authorList>
            <person name="Lu H."/>
        </authorList>
    </citation>
    <scope>NUCLEOTIDE SEQUENCE [LARGE SCALE GENOMIC DNA]</scope>
    <source>
        <strain evidence="9 10">FT82W</strain>
    </source>
</reference>
<dbReference type="Pfam" id="PF02465">
    <property type="entry name" value="FliD_N"/>
    <property type="match status" value="1"/>
</dbReference>
<dbReference type="InterPro" id="IPR040026">
    <property type="entry name" value="FliD"/>
</dbReference>
<evidence type="ECO:0000256" key="3">
    <source>
        <dbReference type="ARBA" id="ARBA00023054"/>
    </source>
</evidence>
<comment type="subunit">
    <text evidence="2 5">Homopentamer.</text>
</comment>
<dbReference type="Proteomes" id="UP000470302">
    <property type="component" value="Unassembled WGS sequence"/>
</dbReference>
<dbReference type="GO" id="GO:0007155">
    <property type="term" value="P:cell adhesion"/>
    <property type="evidence" value="ECO:0007669"/>
    <property type="project" value="InterPro"/>
</dbReference>
<evidence type="ECO:0000313" key="10">
    <source>
        <dbReference type="Proteomes" id="UP000470302"/>
    </source>
</evidence>
<comment type="subcellular location">
    <subcellularLocation>
        <location evidence="5">Secreted</location>
    </subcellularLocation>
    <subcellularLocation>
        <location evidence="5">Bacterial flagellum</location>
    </subcellularLocation>
</comment>
<protein>
    <recommendedName>
        <fullName evidence="5">Flagellar hook-associated protein 2</fullName>
        <shortName evidence="5">HAP2</shortName>
    </recommendedName>
    <alternativeName>
        <fullName evidence="5">Flagellar cap protein</fullName>
    </alternativeName>
</protein>
<gene>
    <name evidence="9" type="primary">fliD</name>
    <name evidence="9" type="ORF">GTP91_31215</name>
</gene>